<evidence type="ECO:0000313" key="3">
    <source>
        <dbReference type="Proteomes" id="UP000287756"/>
    </source>
</evidence>
<dbReference type="OrthoDB" id="9814022at2"/>
<dbReference type="Proteomes" id="UP000287756">
    <property type="component" value="Chromosome"/>
</dbReference>
<dbReference type="AlphaFoldDB" id="A0A410MC71"/>
<dbReference type="PANTHER" id="PTHR33747:SF1">
    <property type="entry name" value="ADENYLATE CYCLASE-ASSOCIATED CAP C-TERMINAL DOMAIN-CONTAINING PROTEIN"/>
    <property type="match status" value="1"/>
</dbReference>
<sequence>MNEKQLEKNLRKGWEREQEMQRNREEKFWNHPDNSDKLETVLMRLTKNELDEIRKKFDFPGLSSLNKRQLVQELLKLLPEHFYRSVYLLDQERYKLVKWIVKQGHVSGRTYNYYQASSLVAYSLAFPAMNEGNRVLILPEELIQAFHQLKGQKLEQIVKENTEWIQLTRGMLHYYGYLNHRDLLSLLEKYTDTEVESLRYFRVISAYQSLHGGIVSVNDGYADLEVDDFTVLKEEQKKRSELSFYPFTKKQLLQTGAGRIGPSEAMEPFLQVMRANYDIKGEEREEIAGLYESMIKEDYSMKELLEDVQEMFEIPSVEVLKEMTDSLIFANNHTRLWMLKGYKPTELSRGNKSEAADEKKSNILPFQQPKKIGRNNPCPCGSGKKYKKCCGK</sequence>
<dbReference type="SUPFAM" id="SSF103642">
    <property type="entry name" value="Sec-C motif"/>
    <property type="match status" value="1"/>
</dbReference>
<name>A0A410MC71_9BACI</name>
<proteinExistence type="predicted"/>
<feature type="compositionally biased region" description="Basic and acidic residues" evidence="1">
    <location>
        <begin position="349"/>
        <end position="361"/>
    </location>
</feature>
<dbReference type="KEGG" id="hli:HLI_08620"/>
<dbReference type="Gene3D" id="3.10.450.50">
    <property type="match status" value="1"/>
</dbReference>
<accession>A0A410MC71</accession>
<gene>
    <name evidence="2" type="ORF">HLI_08620</name>
</gene>
<evidence type="ECO:0000256" key="1">
    <source>
        <dbReference type="SAM" id="MobiDB-lite"/>
    </source>
</evidence>
<dbReference type="RefSeq" id="WP_128524583.1">
    <property type="nucleotide sequence ID" value="NZ_CP026118.1"/>
</dbReference>
<organism evidence="2 3">
    <name type="scientific">Halobacillus litoralis</name>
    <dbReference type="NCBI Taxonomy" id="45668"/>
    <lineage>
        <taxon>Bacteria</taxon>
        <taxon>Bacillati</taxon>
        <taxon>Bacillota</taxon>
        <taxon>Bacilli</taxon>
        <taxon>Bacillales</taxon>
        <taxon>Bacillaceae</taxon>
        <taxon>Halobacillus</taxon>
    </lineage>
</organism>
<dbReference type="PANTHER" id="PTHR33747">
    <property type="entry name" value="UPF0225 PROTEIN SCO1677"/>
    <property type="match status" value="1"/>
</dbReference>
<dbReference type="Pfam" id="PF02810">
    <property type="entry name" value="SEC-C"/>
    <property type="match status" value="1"/>
</dbReference>
<evidence type="ECO:0000313" key="2">
    <source>
        <dbReference type="EMBL" id="QAS52290.1"/>
    </source>
</evidence>
<dbReference type="EMBL" id="CP026118">
    <property type="protein sequence ID" value="QAS52290.1"/>
    <property type="molecule type" value="Genomic_DNA"/>
</dbReference>
<feature type="region of interest" description="Disordered" evidence="1">
    <location>
        <begin position="347"/>
        <end position="385"/>
    </location>
</feature>
<reference evidence="2 3" key="1">
    <citation type="submission" date="2018-01" db="EMBL/GenBank/DDBJ databases">
        <title>The whole genome sequencing and assembly of Halobacillus litoralis ERB031 strain.</title>
        <authorList>
            <person name="Lee S.-J."/>
            <person name="Park M.-K."/>
            <person name="Kim J.-Y."/>
            <person name="Lee Y.-J."/>
            <person name="Yi H."/>
            <person name="Bahn Y.-S."/>
            <person name="Kim J.F."/>
            <person name="Lee D.-W."/>
        </authorList>
    </citation>
    <scope>NUCLEOTIDE SEQUENCE [LARGE SCALE GENOMIC DNA]</scope>
    <source>
        <strain evidence="2 3">ERB 031</strain>
    </source>
</reference>
<protein>
    <recommendedName>
        <fullName evidence="4">SEC-C domain-containing protein</fullName>
    </recommendedName>
</protein>
<dbReference type="InterPro" id="IPR004027">
    <property type="entry name" value="SEC_C_motif"/>
</dbReference>
<evidence type="ECO:0008006" key="4">
    <source>
        <dbReference type="Google" id="ProtNLM"/>
    </source>
</evidence>